<feature type="compositionally biased region" description="Basic and acidic residues" evidence="1">
    <location>
        <begin position="553"/>
        <end position="564"/>
    </location>
</feature>
<feature type="compositionally biased region" description="Low complexity" evidence="1">
    <location>
        <begin position="1667"/>
        <end position="1695"/>
    </location>
</feature>
<reference evidence="3" key="1">
    <citation type="submission" date="2011-02" db="EMBL/GenBank/DDBJ databases">
        <title>The genome of the leaf-cutting ant Acromyrmex echinatior suggests key adaptations to social evolution and fungus farming.</title>
        <authorList>
            <person name="Nygaard S."/>
            <person name="Zhang G."/>
        </authorList>
    </citation>
    <scope>NUCLEOTIDE SEQUENCE</scope>
</reference>
<keyword evidence="4" id="KW-1185">Reference proteome</keyword>
<feature type="compositionally biased region" description="Low complexity" evidence="1">
    <location>
        <begin position="1576"/>
        <end position="1589"/>
    </location>
</feature>
<protein>
    <recommendedName>
        <fullName evidence="2">BHLH domain-containing protein</fullName>
    </recommendedName>
</protein>
<feature type="compositionally biased region" description="Basic and acidic residues" evidence="1">
    <location>
        <begin position="505"/>
        <end position="514"/>
    </location>
</feature>
<feature type="region of interest" description="Disordered" evidence="1">
    <location>
        <begin position="1500"/>
        <end position="1594"/>
    </location>
</feature>
<feature type="compositionally biased region" description="Polar residues" evidence="1">
    <location>
        <begin position="211"/>
        <end position="226"/>
    </location>
</feature>
<organism evidence="4">
    <name type="scientific">Acromyrmex echinatior</name>
    <name type="common">Panamanian leafcutter ant</name>
    <name type="synonym">Acromyrmex octospinosus echinatior</name>
    <dbReference type="NCBI Taxonomy" id="103372"/>
    <lineage>
        <taxon>Eukaryota</taxon>
        <taxon>Metazoa</taxon>
        <taxon>Ecdysozoa</taxon>
        <taxon>Arthropoda</taxon>
        <taxon>Hexapoda</taxon>
        <taxon>Insecta</taxon>
        <taxon>Pterygota</taxon>
        <taxon>Neoptera</taxon>
        <taxon>Endopterygota</taxon>
        <taxon>Hymenoptera</taxon>
        <taxon>Apocrita</taxon>
        <taxon>Aculeata</taxon>
        <taxon>Formicoidea</taxon>
        <taxon>Formicidae</taxon>
        <taxon>Myrmicinae</taxon>
        <taxon>Acromyrmex</taxon>
    </lineage>
</organism>
<feature type="region of interest" description="Disordered" evidence="1">
    <location>
        <begin position="607"/>
        <end position="635"/>
    </location>
</feature>
<feature type="compositionally biased region" description="Polar residues" evidence="1">
    <location>
        <begin position="1565"/>
        <end position="1575"/>
    </location>
</feature>
<accession>F4W7U0</accession>
<proteinExistence type="predicted"/>
<feature type="region of interest" description="Disordered" evidence="1">
    <location>
        <begin position="553"/>
        <end position="579"/>
    </location>
</feature>
<dbReference type="InterPro" id="IPR011598">
    <property type="entry name" value="bHLH_dom"/>
</dbReference>
<feature type="region of interest" description="Disordered" evidence="1">
    <location>
        <begin position="1110"/>
        <end position="1129"/>
    </location>
</feature>
<sequence length="2338" mass="257012">MTNAITGLTKQNCKVACLQNLRNPMVKAKTWERDRRKRMNAYFKTLADLLPPHQEGRKRNKVDILIHASKYIKDLHSRTDELFSTHASEAHKEELARLKKLVIQLTSRTQLLSTLLKEAGISVPAEPALEKISPLKWSNKINVDDVDKYFDKIEEKKTLEKKKKEKSTENKVPSKRKSATSSAPKKLSEEAAVAKKVCNLIENQENRVNCANSKNYNSDSTSSLPETGSKEAERCQNDSANEATADATTTKKKKTEDKKVESQKSLKKKRKRKDEKNSTLPSVANTVTNLTPNALILSGGKLMPLVTPMTSNIIVNTQQASTNPIILGNTQQSQMIVMQPLANRVQNSVVSICNHALINTVQKVTLNTVPNIRANMVVDSHNWASNVKNIINATKIGGHKGILPKGEEITKTTMAYKVPIPAIHKEKMEKPKDSANKKELEVKSKGNKNNSKSHKSVQSTLETPEELNIEKKLPKEPAKTQEDATPRKGTPKRSLSECDSADEPDDKKRKDTNGEAKSAQPVVSKATDFTATCKSIVGLKHVIEKIGEDISEEHTTVGNEKESAAAKSSTVTQVVNENQEETSTTSKLIDIVDTNCFDMNKKTTEDVVAPQTVPSDKFSSESPETDTSDRSSNDFNMRESITEKSGENVDHLNVKSTLTDVEVAEKAVGSDGPKKTCNLGTHFDSLLCVATAKEQQRVNDAMTGAESNKIILNLDTNTTTTMKSDANIVDVTTSVSTSSSSSSVSSPLTANIVNDEAKLIKTSKDEISKSLPYTTDNTFVPISNRTDGLHSDLSNDIFASLHVPSNSHNPESISPTAAFLMAFPLVSSLNGKTEVLEEEMKDDFKYHSQTPPMLLQIGTMEPNSFKIKTSSPSHAIAEKRLKTSCEEKQITSANVNANSDVIVPVECTTTKSLPKVVNEETLREPYKIVQTVLAPSLEKSVMTTNAFPSHTSVNFSTVDSSCIIGNSPSLATNQSRPSQLRTTNNVNVITSQASVNIQASINTPSTNNKSNITDCTSTQVATSRNPDITYSGAQDFLPSYSTIVGNSLGTMQHTSNSSMFKNAIATTQESNPTVGPRVDNNDSQNLLSTRLENTTVTTNSSTAALRSLQTDYSTQTKDKGSQSSSHVIYPSHNKDTLIDSTGIVSDHRVDYSNQMDRSLPVTSQSMQNYSLPTKDSSLPILSSQDMQHMYSQTKDSHVLLDLNGSQQTFNVQKKQEHIIASSHNDYVGNQTKVMQKDSISYTSGDNETTNAPSRNQEYVTKTASQSSSENTFQRNYSKLNKSTDTLNSSNQVNQEAKLNDVLGSKAQEQHNHMRDSVYVPAKKLDVDPFVQSYQYDVKGAMSNPSERTNVLNTNTDGTHNYVSYPSKDDKKTNVAVSTIAMANNNNKTAAVQQGAVARYSQQTSSFITTSNYEQSTMTENHTKSTTTVAHNSSNFSILSWTTFSPVSGGNNNNLVHYDQGQPHSNDNNEAKTICENYSYIPLHKDNSSFSNQVLIGDNYPNSSTMSTGIDKSRQGKIESQKQSFVDPSKTRNDPSKQNRMQNQQNDYKFPDSGKSKNKYNMDSDYMQNEFSSAMEQQQHSQQHGQKNHQNLSSKQEKTMYTYEPQINFDLAESNVQMKYPIEAYTGVNFKYAEKTTQQPSQHKYQVLTQGQISLHDNGSYSSDVKHSQQQQQSQQSHSSNNNGNNNKSKSNQHQQHAIKAPVNWMMTPEVKHNANITDIILPPIGKELEFCPNNLFTQTPAYNQGTSNQFYNNYDVSTAHSFPNLPVLQSDPKRPVETFYSEEQPFPWSPTKNSVHNSVEHAIGQSSVKCIDQHIVPSNLQSLVGDLDLSTNLEKQNFLFGAATSSSRISAEQSKDASIKEKEANNVSGRDLHAILNTQNAQHPASTFLSSTTTNDNNNLHQRHEEQKSSGHVFTEQGYQQSQQQQQPQQKYQQNNVHWRSRNCKSNYTAEALIGTSIHDTSGHQDKHASIKFTTNYPQNKFQSGLSADATVMPINYFSSAPPPDDGTAAGYGQSVVNQNFNTYTYSSNSANSIYPTSNFITSISNTPNSYMTMPLHENATDYVQEANNFLLPNVAGTSSSSSASTANTSSVNTTSTTTGNVNGNGKNHQHYGKHPNCDKRSYSTAAKKGKRKALESGPMQNLEFPLSGINSPLEDYHHSTTFLAPPPPPPPPPHTNPLYQNHPQTNVYAKTVNGLPPPPSSAMASAQGVATVGATSFSMNSNMVRGGIVSSNPMAMPHHPSGTSLTNFNLSTIFPEMNDKVTGYKSSNGIQPGLSQTSNQSATYAQRSNYPSNSLCHLPQVSEGTQFINSVPPLPVPPAPPPATPSLSHGVIHYKNL</sequence>
<evidence type="ECO:0000256" key="1">
    <source>
        <dbReference type="SAM" id="MobiDB-lite"/>
    </source>
</evidence>
<feature type="compositionally biased region" description="Basic and acidic residues" evidence="1">
    <location>
        <begin position="1510"/>
        <end position="1519"/>
    </location>
</feature>
<feature type="compositionally biased region" description="Polar residues" evidence="1">
    <location>
        <begin position="1537"/>
        <end position="1546"/>
    </location>
</feature>
<feature type="compositionally biased region" description="Basic and acidic residues" evidence="1">
    <location>
        <begin position="1853"/>
        <end position="1864"/>
    </location>
</feature>
<dbReference type="SUPFAM" id="SSF47459">
    <property type="entry name" value="HLH, helix-loop-helix DNA-binding domain"/>
    <property type="match status" value="1"/>
</dbReference>
<dbReference type="eggNOG" id="ENOG502S7US">
    <property type="taxonomic scope" value="Eukaryota"/>
</dbReference>
<feature type="compositionally biased region" description="Polar residues" evidence="1">
    <location>
        <begin position="1342"/>
        <end position="1363"/>
    </location>
</feature>
<feature type="compositionally biased region" description="Basic and acidic residues" evidence="1">
    <location>
        <begin position="254"/>
        <end position="264"/>
    </location>
</feature>
<dbReference type="EMBL" id="GL887888">
    <property type="protein sequence ID" value="EGI69610.1"/>
    <property type="molecule type" value="Genomic_DNA"/>
</dbReference>
<dbReference type="Proteomes" id="UP000007755">
    <property type="component" value="Unassembled WGS sequence"/>
</dbReference>
<name>F4W7U0_ACREC</name>
<dbReference type="InterPro" id="IPR036638">
    <property type="entry name" value="HLH_DNA-bd_sf"/>
</dbReference>
<gene>
    <name evidence="3" type="ORF">G5I_01515</name>
</gene>
<dbReference type="OrthoDB" id="60033at2759"/>
<feature type="region of interest" description="Disordered" evidence="1">
    <location>
        <begin position="2265"/>
        <end position="2287"/>
    </location>
</feature>
<feature type="domain" description="BHLH" evidence="2">
    <location>
        <begin position="23"/>
        <end position="75"/>
    </location>
</feature>
<evidence type="ECO:0000259" key="2">
    <source>
        <dbReference type="PROSITE" id="PS50888"/>
    </source>
</evidence>
<feature type="region of interest" description="Disordered" evidence="1">
    <location>
        <begin position="1654"/>
        <end position="1695"/>
    </location>
</feature>
<evidence type="ECO:0000313" key="3">
    <source>
        <dbReference type="EMBL" id="EGI69610.1"/>
    </source>
</evidence>
<feature type="compositionally biased region" description="Basic and acidic residues" evidence="1">
    <location>
        <begin position="423"/>
        <end position="444"/>
    </location>
</feature>
<feature type="compositionally biased region" description="Pro residues" evidence="1">
    <location>
        <begin position="2165"/>
        <end position="2175"/>
    </location>
</feature>
<feature type="region of interest" description="Disordered" evidence="1">
    <location>
        <begin position="211"/>
        <end position="282"/>
    </location>
</feature>
<dbReference type="SMART" id="SM00353">
    <property type="entry name" value="HLH"/>
    <property type="match status" value="1"/>
</dbReference>
<feature type="compositionally biased region" description="Polar residues" evidence="1">
    <location>
        <begin position="566"/>
        <end position="579"/>
    </location>
</feature>
<dbReference type="Gene3D" id="4.10.280.10">
    <property type="entry name" value="Helix-loop-helix DNA-binding domain"/>
    <property type="match status" value="1"/>
</dbReference>
<feature type="compositionally biased region" description="Low complexity" evidence="1">
    <location>
        <begin position="1917"/>
        <end position="1934"/>
    </location>
</feature>
<dbReference type="Pfam" id="PF00010">
    <property type="entry name" value="HLH"/>
    <property type="match status" value="1"/>
</dbReference>
<feature type="compositionally biased region" description="Low complexity" evidence="1">
    <location>
        <begin position="1886"/>
        <end position="1899"/>
    </location>
</feature>
<feature type="region of interest" description="Disordered" evidence="1">
    <location>
        <begin position="160"/>
        <end position="188"/>
    </location>
</feature>
<dbReference type="GO" id="GO:0046983">
    <property type="term" value="F:protein dimerization activity"/>
    <property type="evidence" value="ECO:0007669"/>
    <property type="project" value="InterPro"/>
</dbReference>
<feature type="region of interest" description="Disordered" evidence="1">
    <location>
        <begin position="1844"/>
        <end position="1866"/>
    </location>
</feature>
<dbReference type="CDD" id="cd00083">
    <property type="entry name" value="bHLH_SF"/>
    <property type="match status" value="1"/>
</dbReference>
<feature type="compositionally biased region" description="Low complexity" evidence="1">
    <location>
        <begin position="2077"/>
        <end position="2105"/>
    </location>
</feature>
<dbReference type="PROSITE" id="PS50888">
    <property type="entry name" value="BHLH"/>
    <property type="match status" value="1"/>
</dbReference>
<feature type="region of interest" description="Disordered" evidence="1">
    <location>
        <begin position="1340"/>
        <end position="1368"/>
    </location>
</feature>
<feature type="compositionally biased region" description="Polar residues" evidence="1">
    <location>
        <begin position="1500"/>
        <end position="1509"/>
    </location>
</feature>
<dbReference type="InParanoid" id="F4W7U0"/>
<feature type="compositionally biased region" description="Polar residues" evidence="1">
    <location>
        <begin position="1110"/>
        <end position="1126"/>
    </location>
</feature>
<feature type="region of interest" description="Disordered" evidence="1">
    <location>
        <begin position="2077"/>
        <end position="2175"/>
    </location>
</feature>
<feature type="compositionally biased region" description="Basic and acidic residues" evidence="1">
    <location>
        <begin position="468"/>
        <end position="486"/>
    </location>
</feature>
<feature type="region of interest" description="Disordered" evidence="1">
    <location>
        <begin position="1882"/>
        <end position="1937"/>
    </location>
</feature>
<evidence type="ECO:0000313" key="4">
    <source>
        <dbReference type="Proteomes" id="UP000007755"/>
    </source>
</evidence>
<feature type="region of interest" description="Disordered" evidence="1">
    <location>
        <begin position="422"/>
        <end position="524"/>
    </location>
</feature>